<reference evidence="6" key="1">
    <citation type="submission" date="2020-10" db="EMBL/GenBank/DDBJ databases">
        <authorList>
            <person name="Han B."/>
            <person name="Lu T."/>
            <person name="Zhao Q."/>
            <person name="Huang X."/>
            <person name="Zhao Y."/>
        </authorList>
    </citation>
    <scope>NUCLEOTIDE SEQUENCE</scope>
</reference>
<evidence type="ECO:0000256" key="1">
    <source>
        <dbReference type="ARBA" id="ARBA00008056"/>
    </source>
</evidence>
<dbReference type="Proteomes" id="UP000604825">
    <property type="component" value="Unassembled WGS sequence"/>
</dbReference>
<evidence type="ECO:0000256" key="2">
    <source>
        <dbReference type="ARBA" id="ARBA00022723"/>
    </source>
</evidence>
<dbReference type="InterPro" id="IPR005123">
    <property type="entry name" value="Oxoglu/Fe-dep_dioxygenase_dom"/>
</dbReference>
<protein>
    <recommendedName>
        <fullName evidence="5">Fe2OG dioxygenase domain-containing protein</fullName>
    </recommendedName>
</protein>
<dbReference type="PANTHER" id="PTHR47991">
    <property type="entry name" value="OXOGLUTARATE/IRON-DEPENDENT DIOXYGENASE"/>
    <property type="match status" value="1"/>
</dbReference>
<evidence type="ECO:0000313" key="6">
    <source>
        <dbReference type="EMBL" id="CAD6270863.1"/>
    </source>
</evidence>
<gene>
    <name evidence="6" type="ORF">NCGR_LOCUS54153</name>
</gene>
<dbReference type="InterPro" id="IPR027443">
    <property type="entry name" value="IPNS-like_sf"/>
</dbReference>
<dbReference type="Pfam" id="PF14226">
    <property type="entry name" value="DIOX_N"/>
    <property type="match status" value="2"/>
</dbReference>
<dbReference type="Pfam" id="PF03171">
    <property type="entry name" value="2OG-FeII_Oxy"/>
    <property type="match status" value="2"/>
</dbReference>
<evidence type="ECO:0000313" key="7">
    <source>
        <dbReference type="Proteomes" id="UP000604825"/>
    </source>
</evidence>
<dbReference type="SUPFAM" id="SSF51197">
    <property type="entry name" value="Clavaminate synthase-like"/>
    <property type="match status" value="3"/>
</dbReference>
<dbReference type="GO" id="GO:0046872">
    <property type="term" value="F:metal ion binding"/>
    <property type="evidence" value="ECO:0007669"/>
    <property type="project" value="UniProtKB-KW"/>
</dbReference>
<keyword evidence="3" id="KW-0560">Oxidoreductase</keyword>
<dbReference type="InterPro" id="IPR044861">
    <property type="entry name" value="IPNS-like_FE2OG_OXY"/>
</dbReference>
<feature type="domain" description="Fe2OG dioxygenase" evidence="5">
    <location>
        <begin position="33"/>
        <end position="180"/>
    </location>
</feature>
<keyword evidence="2" id="KW-0479">Metal-binding</keyword>
<accession>A0A811RM94</accession>
<keyword evidence="7" id="KW-1185">Reference proteome</keyword>
<dbReference type="InterPro" id="IPR050295">
    <property type="entry name" value="Plant_2OG-oxidoreductases"/>
</dbReference>
<dbReference type="PROSITE" id="PS51471">
    <property type="entry name" value="FE2OG_OXY"/>
    <property type="match status" value="1"/>
</dbReference>
<proteinExistence type="inferred from homology"/>
<name>A0A811RM94_9POAL</name>
<dbReference type="Gene3D" id="2.60.120.330">
    <property type="entry name" value="B-lactam Antibiotic, Isopenicillin N Synthase, Chain"/>
    <property type="match status" value="4"/>
</dbReference>
<evidence type="ECO:0000259" key="5">
    <source>
        <dbReference type="PROSITE" id="PS51471"/>
    </source>
</evidence>
<evidence type="ECO:0000256" key="3">
    <source>
        <dbReference type="ARBA" id="ARBA00023002"/>
    </source>
</evidence>
<comment type="similarity">
    <text evidence="1">Belongs to the iron/ascorbate-dependent oxidoreductase family.</text>
</comment>
<dbReference type="OrthoDB" id="288590at2759"/>
<dbReference type="EMBL" id="CAJGYO010000015">
    <property type="protein sequence ID" value="CAD6270863.1"/>
    <property type="molecule type" value="Genomic_DNA"/>
</dbReference>
<dbReference type="AlphaFoldDB" id="A0A811RM94"/>
<keyword evidence="4" id="KW-0408">Iron</keyword>
<sequence>MEGKQSTVGKTIPVMKKEVQALAEKKAAEAIQRYMRPELVESPNDMVVVAHDDDGETESIPMIDLARLVDSQTSQQEAALLKSACEEWGFFQVKNHGVPDTVLEKMSNNLDNSKKLSIVQGPQIKRHGAWVPIKPHSKALVVNVGDILEILTNGKYQSIEHRVTVNPHDGRMSISAFHFPKFDMSVGPLSEIVGGELKKHKTLGVDEIAKVAFSPKFFADGKKIREYAMFDKTIPVKDVQALAKKNAADLTAEAIQRYIRPDMESPNDMVVVAHHDDGESIPMIDLARLLDSQTSQQEAAMLKSACEDWGFFHVKNHGIPDTVLEKMRNNLEYFFRLSQDKKKKFGQGIHYSSEVMRIAHSLMQMIAKNLGVDPDKFRDRYGSVQALAMACYPACPVAHDKGSRSRDMVHIWVPIKLHSEALVVNVGDILEILTNGKYLSIEHRVTVNPQKESMSISAFHAPKVDTSVGPHSEIAAGELEKYKTLRVDEIISVGNKHDGKKAKYGLFSI</sequence>
<dbReference type="InterPro" id="IPR026992">
    <property type="entry name" value="DIOX_N"/>
</dbReference>
<evidence type="ECO:0000256" key="4">
    <source>
        <dbReference type="ARBA" id="ARBA00023004"/>
    </source>
</evidence>
<comment type="caution">
    <text evidence="6">The sequence shown here is derived from an EMBL/GenBank/DDBJ whole genome shotgun (WGS) entry which is preliminary data.</text>
</comment>
<dbReference type="GO" id="GO:0016491">
    <property type="term" value="F:oxidoreductase activity"/>
    <property type="evidence" value="ECO:0007669"/>
    <property type="project" value="UniProtKB-KW"/>
</dbReference>
<organism evidence="6 7">
    <name type="scientific">Miscanthus lutarioriparius</name>
    <dbReference type="NCBI Taxonomy" id="422564"/>
    <lineage>
        <taxon>Eukaryota</taxon>
        <taxon>Viridiplantae</taxon>
        <taxon>Streptophyta</taxon>
        <taxon>Embryophyta</taxon>
        <taxon>Tracheophyta</taxon>
        <taxon>Spermatophyta</taxon>
        <taxon>Magnoliopsida</taxon>
        <taxon>Liliopsida</taxon>
        <taxon>Poales</taxon>
        <taxon>Poaceae</taxon>
        <taxon>PACMAD clade</taxon>
        <taxon>Panicoideae</taxon>
        <taxon>Andropogonodae</taxon>
        <taxon>Andropogoneae</taxon>
        <taxon>Saccharinae</taxon>
        <taxon>Miscanthus</taxon>
    </lineage>
</organism>